<keyword evidence="4" id="KW-1185">Reference proteome</keyword>
<dbReference type="Pfam" id="PF13456">
    <property type="entry name" value="RVT_3"/>
    <property type="match status" value="1"/>
</dbReference>
<proteinExistence type="predicted"/>
<feature type="region of interest" description="Disordered" evidence="1">
    <location>
        <begin position="267"/>
        <end position="297"/>
    </location>
</feature>
<dbReference type="Gene3D" id="3.60.10.10">
    <property type="entry name" value="Endonuclease/exonuclease/phosphatase"/>
    <property type="match status" value="1"/>
</dbReference>
<dbReference type="InterPro" id="IPR036397">
    <property type="entry name" value="RNaseH_sf"/>
</dbReference>
<dbReference type="CDD" id="cd06222">
    <property type="entry name" value="RNase_H_like"/>
    <property type="match status" value="1"/>
</dbReference>
<evidence type="ECO:0000313" key="3">
    <source>
        <dbReference type="EnsemblPlants" id="cds.evm.model.01.928"/>
    </source>
</evidence>
<dbReference type="EnsemblPlants" id="evm.model.01.928">
    <property type="protein sequence ID" value="cds.evm.model.01.928"/>
    <property type="gene ID" value="evm.TU.01.928"/>
</dbReference>
<dbReference type="PROSITE" id="PS50878">
    <property type="entry name" value="RT_POL"/>
    <property type="match status" value="1"/>
</dbReference>
<dbReference type="Gene3D" id="3.30.420.10">
    <property type="entry name" value="Ribonuclease H-like superfamily/Ribonuclease H"/>
    <property type="match status" value="1"/>
</dbReference>
<dbReference type="SUPFAM" id="SSF56219">
    <property type="entry name" value="DNase I-like"/>
    <property type="match status" value="1"/>
</dbReference>
<dbReference type="InterPro" id="IPR000477">
    <property type="entry name" value="RT_dom"/>
</dbReference>
<dbReference type="EMBL" id="UZAU01000018">
    <property type="status" value="NOT_ANNOTATED_CDS"/>
    <property type="molecule type" value="Genomic_DNA"/>
</dbReference>
<dbReference type="InterPro" id="IPR036691">
    <property type="entry name" value="Endo/exonu/phosph_ase_sf"/>
</dbReference>
<dbReference type="Pfam" id="PF00078">
    <property type="entry name" value="RVT_1"/>
    <property type="match status" value="1"/>
</dbReference>
<reference evidence="3" key="2">
    <citation type="submission" date="2021-03" db="UniProtKB">
        <authorList>
            <consortium name="EnsemblPlants"/>
        </authorList>
    </citation>
    <scope>IDENTIFICATION</scope>
</reference>
<dbReference type="InterPro" id="IPR002156">
    <property type="entry name" value="RNaseH_domain"/>
</dbReference>
<dbReference type="PANTHER" id="PTHR46890:SF48">
    <property type="entry name" value="RNA-DIRECTED DNA POLYMERASE"/>
    <property type="match status" value="1"/>
</dbReference>
<feature type="domain" description="Reverse transcriptase" evidence="2">
    <location>
        <begin position="838"/>
        <end position="1108"/>
    </location>
</feature>
<evidence type="ECO:0000256" key="1">
    <source>
        <dbReference type="SAM" id="MobiDB-lite"/>
    </source>
</evidence>
<feature type="compositionally biased region" description="Polar residues" evidence="1">
    <location>
        <begin position="269"/>
        <end position="288"/>
    </location>
</feature>
<dbReference type="SUPFAM" id="SSF56672">
    <property type="entry name" value="DNA/RNA polymerases"/>
    <property type="match status" value="1"/>
</dbReference>
<dbReference type="InterPro" id="IPR043502">
    <property type="entry name" value="DNA/RNA_pol_sf"/>
</dbReference>
<dbReference type="InterPro" id="IPR052343">
    <property type="entry name" value="Retrotransposon-Effector_Assoc"/>
</dbReference>
<dbReference type="InterPro" id="IPR005135">
    <property type="entry name" value="Endo/exonuclease/phosphatase"/>
</dbReference>
<dbReference type="CDD" id="cd01650">
    <property type="entry name" value="RT_nLTR_like"/>
    <property type="match status" value="1"/>
</dbReference>
<dbReference type="SUPFAM" id="SSF53098">
    <property type="entry name" value="Ribonuclease H-like"/>
    <property type="match status" value="1"/>
</dbReference>
<dbReference type="Proteomes" id="UP000596661">
    <property type="component" value="Chromosome 1"/>
</dbReference>
<dbReference type="GO" id="GO:0004523">
    <property type="term" value="F:RNA-DNA hybrid ribonuclease activity"/>
    <property type="evidence" value="ECO:0007669"/>
    <property type="project" value="InterPro"/>
</dbReference>
<dbReference type="InterPro" id="IPR025836">
    <property type="entry name" value="Zn_knuckle_CX2CX4HX4C"/>
</dbReference>
<dbReference type="InterPro" id="IPR044730">
    <property type="entry name" value="RNase_H-like_dom_plant"/>
</dbReference>
<dbReference type="InterPro" id="IPR012337">
    <property type="entry name" value="RNaseH-like_sf"/>
</dbReference>
<dbReference type="Pfam" id="PF14111">
    <property type="entry name" value="DUF4283"/>
    <property type="match status" value="1"/>
</dbReference>
<dbReference type="InterPro" id="IPR025558">
    <property type="entry name" value="DUF4283"/>
</dbReference>
<dbReference type="PANTHER" id="PTHR46890">
    <property type="entry name" value="NON-LTR RETROLELEMENT REVERSE TRANSCRIPTASE-LIKE PROTEIN-RELATED"/>
    <property type="match status" value="1"/>
</dbReference>
<dbReference type="Pfam" id="PF14392">
    <property type="entry name" value="zf-CCHC_4"/>
    <property type="match status" value="1"/>
</dbReference>
<evidence type="ECO:0000259" key="2">
    <source>
        <dbReference type="PROSITE" id="PS50878"/>
    </source>
</evidence>
<organism evidence="3 4">
    <name type="scientific">Cannabis sativa</name>
    <name type="common">Hemp</name>
    <name type="synonym">Marijuana</name>
    <dbReference type="NCBI Taxonomy" id="3483"/>
    <lineage>
        <taxon>Eukaryota</taxon>
        <taxon>Viridiplantae</taxon>
        <taxon>Streptophyta</taxon>
        <taxon>Embryophyta</taxon>
        <taxon>Tracheophyta</taxon>
        <taxon>Spermatophyta</taxon>
        <taxon>Magnoliopsida</taxon>
        <taxon>eudicotyledons</taxon>
        <taxon>Gunneridae</taxon>
        <taxon>Pentapetalae</taxon>
        <taxon>rosids</taxon>
        <taxon>fabids</taxon>
        <taxon>Rosales</taxon>
        <taxon>Cannabaceae</taxon>
        <taxon>Cannabis</taxon>
    </lineage>
</organism>
<dbReference type="InterPro" id="IPR026960">
    <property type="entry name" value="RVT-Znf"/>
</dbReference>
<dbReference type="Pfam" id="PF13966">
    <property type="entry name" value="zf-RVT"/>
    <property type="match status" value="1"/>
</dbReference>
<reference evidence="3" key="1">
    <citation type="submission" date="2018-11" db="EMBL/GenBank/DDBJ databases">
        <authorList>
            <person name="Grassa J C."/>
        </authorList>
    </citation>
    <scope>NUCLEOTIDE SEQUENCE [LARGE SCALE GENOMIC DNA]</scope>
</reference>
<sequence length="1649" mass="188171">MASSSGVRGGGREDVFSFQIEEEDLSELTVGHEGEEEGIDDRWCLVGRFLSHRVIDFDKMQNILASLWQPGMGMFVKKLEENRFLFQFYHEVDIQRVINGSPWTFDRMQLIIQRLPVGGDPNLIQLNHLDIWVQIHDVKPDCMKEATVRGIGNTMGKFVENDPKNFIGVWRDYLRVRVTLDIRKPLRRRLKLTHENGSWFWVHFKYERVPTFCFICGVMGHSDKFCSKLFQQPLDQIAKPYGDFMIAQPQRSYKHLGARWLRNKGWQPAVSSDRNEPGQNSSQPNMETNPIDGVATNQGEDLLLNNNEDFDMHNGRMESDQEACRLRSKKGNVNISIHGKNKEKDILIGGNAEVVLPWFRVSPDIMKILSWNCRGMGSPRNIQFLKELVDKKRPKVLFLCETLSNKDRVDGLSRRLGFEGCFVVEAQGRSGGLALLWKNEEEVVIDSYSVNHVDCFDHFEGQPKFRFTGFYGEPNRSRRHNSWELMCTLHARYQEAWCVMGDFNNILHNSEKTGGRAYPRRLLEGFQETIRHCGLCDIDLLGHKFTWEKSRDTSAWMEARLDRAMVNFAWLSRYPGAKLFNLAVSPSDHNPLFLDMLQQTQPAGVQPFRFENFWTRFEECEAIIRESWSRSGVYQMHEKIAQCGQDLKAWGSTMAGNFSSKIKQCNNDLKLLKGRRDSEGKKLYADTKSQLFETLNQKEIFWRQRSKQLWLKNGDQNSKFFHSKASARRRNNNIVCLKDAMGVYKHWEAGLGDLMIDYFSNIFSAEPGSWDEVLSCVTPKVTEEQNAFLIRPIDAQEVKDALFQMHPDKSPGPDGMNPKFFQKYWHILGADVTSCVQNFFLTEEMQEGLNDTNIVLIPKKKKPDEMSELRPISLCNVVAKIITKVLANRLKSLLSGIISLNQSAFIPGRLITDNIMVSYEILHYLKRKQSGKDGCMALKLDLSKAYDRVDWHFLRAMLSRLGFSDKWVRLVHGCLSSVRYNIVSSGYTLGPIIPRRGLRQGDPISPYLFLVCAEGLSALIRRYEERKLFHGCKVANGAPIVSHMLFADDCFLYCKATERKVANVQQLLQTFANASGQRVNFRKSSVFFSTNTTHHMKETICNRLGIREAEENSKAGKEVLIKAVVQALPAYTMNLFLLPVGICQQIESAISRFWWKSNSSKSIHWLSWDKLKAHKVQGGMGFRDIRDFNVSLLAKQGWRLLSCEESLATKVLKARYFPSGSFLTATLGSNPSYIWRSVLEAQALVRSGARRLIGDGTRVSILNDPWLMDDFNPYIETDSPCLYGEMVSSLMHINKLEWDQEDDKGMFSVKSAYRLQQGINGNNLDIAATDFWKKLWAIKVPPKVLNFVWRASANCLPTKFLLASKHVQVGMLCPLCNAAPETILHVLVRCSFTRSCWRQTRVQVVAPDAMVFRSWFAEGLSTWSEAECLEAAMTLWAVWKVRNEVVWNAISPSSEEVIHVANVNFSDWCNAQQFEKETLPVQSRVLCDKWYPPNFPYIKVNVDGALFTTEARFGMGLVARCAAGIVLQAKTVLQTGLLQPHEVEALGFKEALSWIKSNGWVGVILESDCLRVISDIQSNKNMVSPYGHIILECKALCAEIGNISLSFVKRSANRVAHQLARSSLSEADRIFTSLSLPFVISSLVLDDLK</sequence>
<evidence type="ECO:0000313" key="4">
    <source>
        <dbReference type="Proteomes" id="UP000596661"/>
    </source>
</evidence>
<dbReference type="Gramene" id="evm.model.01.928">
    <property type="protein sequence ID" value="cds.evm.model.01.928"/>
    <property type="gene ID" value="evm.TU.01.928"/>
</dbReference>
<accession>A0A803NRG8</accession>
<dbReference type="GO" id="GO:0003676">
    <property type="term" value="F:nucleic acid binding"/>
    <property type="evidence" value="ECO:0007669"/>
    <property type="project" value="InterPro"/>
</dbReference>
<dbReference type="Pfam" id="PF03372">
    <property type="entry name" value="Exo_endo_phos"/>
    <property type="match status" value="1"/>
</dbReference>
<name>A0A803NRG8_CANSA</name>
<protein>
    <recommendedName>
        <fullName evidence="2">Reverse transcriptase domain-containing protein</fullName>
    </recommendedName>
</protein>